<keyword evidence="1" id="KW-1133">Transmembrane helix</keyword>
<gene>
    <name evidence="2" type="ORF">N475_09385</name>
</gene>
<evidence type="ECO:0000256" key="1">
    <source>
        <dbReference type="SAM" id="Phobius"/>
    </source>
</evidence>
<dbReference type="AlphaFoldDB" id="A0A166YRR7"/>
<keyword evidence="1" id="KW-0812">Transmembrane</keyword>
<keyword evidence="3" id="KW-1185">Reference proteome</keyword>
<feature type="transmembrane region" description="Helical" evidence="1">
    <location>
        <begin position="6"/>
        <end position="30"/>
    </location>
</feature>
<dbReference type="PATRIC" id="fig|1365250.3.peg.859"/>
<dbReference type="Proteomes" id="UP000076643">
    <property type="component" value="Unassembled WGS sequence"/>
</dbReference>
<evidence type="ECO:0000313" key="2">
    <source>
        <dbReference type="EMBL" id="KZN43305.1"/>
    </source>
</evidence>
<keyword evidence="1" id="KW-0472">Membrane</keyword>
<reference evidence="2 3" key="1">
    <citation type="submission" date="2013-07" db="EMBL/GenBank/DDBJ databases">
        <title>Comparative Genomic and Metabolomic Analysis of Twelve Strains of Pseudoalteromonas luteoviolacea.</title>
        <authorList>
            <person name="Vynne N.G."/>
            <person name="Mansson M."/>
            <person name="Gram L."/>
        </authorList>
    </citation>
    <scope>NUCLEOTIDE SEQUENCE [LARGE SCALE GENOMIC DNA]</scope>
    <source>
        <strain evidence="2 3">DSM 6061</strain>
    </source>
</reference>
<protein>
    <submittedName>
        <fullName evidence="2">Uncharacterized protein</fullName>
    </submittedName>
</protein>
<name>A0A166YRR7_9GAMM</name>
<sequence>MSLCRWLANALFILLIQINMSFIGSVVGYMENQSNKSNYKCEQKTVGFVRTLKMTINCFLPF</sequence>
<proteinExistence type="predicted"/>
<organism evidence="2 3">
    <name type="scientific">Pseudoalteromonas luteoviolacea DSM 6061</name>
    <dbReference type="NCBI Taxonomy" id="1365250"/>
    <lineage>
        <taxon>Bacteria</taxon>
        <taxon>Pseudomonadati</taxon>
        <taxon>Pseudomonadota</taxon>
        <taxon>Gammaproteobacteria</taxon>
        <taxon>Alteromonadales</taxon>
        <taxon>Pseudoalteromonadaceae</taxon>
        <taxon>Pseudoalteromonas</taxon>
    </lineage>
</organism>
<comment type="caution">
    <text evidence="2">The sequence shown here is derived from an EMBL/GenBank/DDBJ whole genome shotgun (WGS) entry which is preliminary data.</text>
</comment>
<evidence type="ECO:0000313" key="3">
    <source>
        <dbReference type="Proteomes" id="UP000076643"/>
    </source>
</evidence>
<accession>A0A166YRR7</accession>
<dbReference type="EMBL" id="AUYB01000080">
    <property type="protein sequence ID" value="KZN43305.1"/>
    <property type="molecule type" value="Genomic_DNA"/>
</dbReference>